<evidence type="ECO:0000259" key="7">
    <source>
        <dbReference type="Pfam" id="PF22725"/>
    </source>
</evidence>
<dbReference type="PANTHER" id="PTHR22604">
    <property type="entry name" value="OXIDOREDUCTASES"/>
    <property type="match status" value="1"/>
</dbReference>
<comment type="catalytic activity">
    <reaction evidence="5">
        <text>D-xylose + NADP(+) = D-xylono-1,5-lactone + NADPH + H(+)</text>
        <dbReference type="Rhea" id="RHEA:22000"/>
        <dbReference type="ChEBI" id="CHEBI:15378"/>
        <dbReference type="ChEBI" id="CHEBI:15867"/>
        <dbReference type="ChEBI" id="CHEBI:53455"/>
        <dbReference type="ChEBI" id="CHEBI:57783"/>
        <dbReference type="ChEBI" id="CHEBI:58349"/>
        <dbReference type="EC" id="1.1.1.179"/>
    </reaction>
</comment>
<dbReference type="GO" id="GO:0047837">
    <property type="term" value="F:D-xylose 1-dehydrogenase (NADP+) activity"/>
    <property type="evidence" value="ECO:0007669"/>
    <property type="project" value="UniProtKB-EC"/>
</dbReference>
<gene>
    <name evidence="8" type="ORF">IFR04_005611</name>
</gene>
<evidence type="ECO:0000256" key="1">
    <source>
        <dbReference type="ARBA" id="ARBA00010928"/>
    </source>
</evidence>
<dbReference type="GO" id="GO:0000166">
    <property type="term" value="F:nucleotide binding"/>
    <property type="evidence" value="ECO:0007669"/>
    <property type="project" value="InterPro"/>
</dbReference>
<dbReference type="SUPFAM" id="SSF51735">
    <property type="entry name" value="NAD(P)-binding Rossmann-fold domains"/>
    <property type="match status" value="1"/>
</dbReference>
<dbReference type="InterPro" id="IPR050984">
    <property type="entry name" value="Gfo/Idh/MocA_domain"/>
</dbReference>
<dbReference type="Proteomes" id="UP000664132">
    <property type="component" value="Unassembled WGS sequence"/>
</dbReference>
<dbReference type="InterPro" id="IPR036291">
    <property type="entry name" value="NAD(P)-bd_dom_sf"/>
</dbReference>
<keyword evidence="2" id="KW-0560">Oxidoreductase</keyword>
<dbReference type="Pfam" id="PF01408">
    <property type="entry name" value="GFO_IDH_MocA"/>
    <property type="match status" value="1"/>
</dbReference>
<protein>
    <recommendedName>
        <fullName evidence="3">D-xylose 1-dehydrogenase (NADP(+), D-xylono-1,5-lactone-forming)</fullName>
        <ecNumber evidence="3">1.1.1.179</ecNumber>
    </recommendedName>
    <alternativeName>
        <fullName evidence="4">D-xylose-NADP dehydrogenase</fullName>
    </alternativeName>
</protein>
<feature type="domain" description="GFO/IDH/MocA-like oxidoreductase" evidence="7">
    <location>
        <begin position="181"/>
        <end position="261"/>
    </location>
</feature>
<dbReference type="SUPFAM" id="SSF55347">
    <property type="entry name" value="Glyceraldehyde-3-phosphate dehydrogenase-like, C-terminal domain"/>
    <property type="match status" value="1"/>
</dbReference>
<feature type="domain" description="Gfo/Idh/MocA-like oxidoreductase N-terminal" evidence="6">
    <location>
        <begin position="27"/>
        <end position="135"/>
    </location>
</feature>
<evidence type="ECO:0000256" key="2">
    <source>
        <dbReference type="ARBA" id="ARBA00023002"/>
    </source>
</evidence>
<dbReference type="Pfam" id="PF22725">
    <property type="entry name" value="GFO_IDH_MocA_C3"/>
    <property type="match status" value="1"/>
</dbReference>
<dbReference type="InterPro" id="IPR055170">
    <property type="entry name" value="GFO_IDH_MocA-like_dom"/>
</dbReference>
<dbReference type="PANTHER" id="PTHR22604:SF105">
    <property type="entry name" value="TRANS-1,2-DIHYDROBENZENE-1,2-DIOL DEHYDROGENASE"/>
    <property type="match status" value="1"/>
</dbReference>
<proteinExistence type="inferred from homology"/>
<dbReference type="EMBL" id="JAFJYH010000068">
    <property type="protein sequence ID" value="KAG4421309.1"/>
    <property type="molecule type" value="Genomic_DNA"/>
</dbReference>
<evidence type="ECO:0000313" key="9">
    <source>
        <dbReference type="Proteomes" id="UP000664132"/>
    </source>
</evidence>
<dbReference type="AlphaFoldDB" id="A0A8H7TGS5"/>
<evidence type="ECO:0000256" key="5">
    <source>
        <dbReference type="ARBA" id="ARBA00049233"/>
    </source>
</evidence>
<accession>A0A8H7TGS5</accession>
<keyword evidence="9" id="KW-1185">Reference proteome</keyword>
<dbReference type="OrthoDB" id="6417021at2759"/>
<evidence type="ECO:0000256" key="3">
    <source>
        <dbReference type="ARBA" id="ARBA00038984"/>
    </source>
</evidence>
<dbReference type="EC" id="1.1.1.179" evidence="3"/>
<dbReference type="InterPro" id="IPR000683">
    <property type="entry name" value="Gfo/Idh/MocA-like_OxRdtase_N"/>
</dbReference>
<sequence length="418" mass="46905">MGGSVSLITRVWKVNYPPEPPKERDALRFGILGTPWTGSNSFITPAKSHPGVIIAAVASRDLGRGKAYAKKFSIPNVHGSYQALLEDPTIDAIYIALPNGLHYEWTIRALKAGKHVLLEKPSVSNAIEAASLFAYHASLPAASRPVLLEAFHARFHPAWRQFLSLTAEPERIENVTSLFTLPKSFFPRTDIRYKYDLAGGSLMDLGTYTIAALRDVFRAEPLACTSATPKLLPKPGDQRIDVGIVADFEFPNGATGTLDADLERKTWFGLPSIEMAKIVVKYRDVVIDDETRAFGAPKHVMSKTVTYWGFPGPHFWHRIQVNEKHVWLESGTEKVIEKRDKKKNFTKYVWDEGDKKGDLHWSTYRYMLDEFVCKVRGEKGTGIWVDGEDSINQMKMIDSGYEKAGLPLRPTSTYRSES</sequence>
<organism evidence="8 9">
    <name type="scientific">Cadophora malorum</name>
    <dbReference type="NCBI Taxonomy" id="108018"/>
    <lineage>
        <taxon>Eukaryota</taxon>
        <taxon>Fungi</taxon>
        <taxon>Dikarya</taxon>
        <taxon>Ascomycota</taxon>
        <taxon>Pezizomycotina</taxon>
        <taxon>Leotiomycetes</taxon>
        <taxon>Helotiales</taxon>
        <taxon>Ploettnerulaceae</taxon>
        <taxon>Cadophora</taxon>
    </lineage>
</organism>
<evidence type="ECO:0000259" key="6">
    <source>
        <dbReference type="Pfam" id="PF01408"/>
    </source>
</evidence>
<evidence type="ECO:0000313" key="8">
    <source>
        <dbReference type="EMBL" id="KAG4421309.1"/>
    </source>
</evidence>
<dbReference type="Gene3D" id="3.40.50.720">
    <property type="entry name" value="NAD(P)-binding Rossmann-like Domain"/>
    <property type="match status" value="1"/>
</dbReference>
<comment type="similarity">
    <text evidence="1">Belongs to the Gfo/Idh/MocA family.</text>
</comment>
<evidence type="ECO:0000256" key="4">
    <source>
        <dbReference type="ARBA" id="ARBA00042988"/>
    </source>
</evidence>
<dbReference type="Gene3D" id="3.30.360.10">
    <property type="entry name" value="Dihydrodipicolinate Reductase, domain 2"/>
    <property type="match status" value="1"/>
</dbReference>
<comment type="caution">
    <text evidence="8">The sequence shown here is derived from an EMBL/GenBank/DDBJ whole genome shotgun (WGS) entry which is preliminary data.</text>
</comment>
<reference evidence="8" key="1">
    <citation type="submission" date="2021-02" db="EMBL/GenBank/DDBJ databases">
        <title>Genome sequence Cadophora malorum strain M34.</title>
        <authorList>
            <person name="Stefanovic E."/>
            <person name="Vu D."/>
            <person name="Scully C."/>
            <person name="Dijksterhuis J."/>
            <person name="Roader J."/>
            <person name="Houbraken J."/>
        </authorList>
    </citation>
    <scope>NUCLEOTIDE SEQUENCE</scope>
    <source>
        <strain evidence="8">M34</strain>
    </source>
</reference>
<name>A0A8H7TGS5_9HELO</name>